<feature type="domain" description="HTH gntR-type" evidence="4">
    <location>
        <begin position="13"/>
        <end position="81"/>
    </location>
</feature>
<organism evidence="5 6">
    <name type="scientific">Candidatus Cryptobacteroides avicola</name>
    <dbReference type="NCBI Taxonomy" id="2840757"/>
    <lineage>
        <taxon>Bacteria</taxon>
        <taxon>Pseudomonadati</taxon>
        <taxon>Bacteroidota</taxon>
        <taxon>Bacteroidia</taxon>
        <taxon>Bacteroidales</taxon>
        <taxon>Candidatus Cryptobacteroides</taxon>
    </lineage>
</organism>
<dbReference type="AlphaFoldDB" id="A0A940IIX2"/>
<gene>
    <name evidence="5" type="ORF">IAB75_07025</name>
</gene>
<dbReference type="SMART" id="SM00345">
    <property type="entry name" value="HTH_GNTR"/>
    <property type="match status" value="1"/>
</dbReference>
<dbReference type="InterPro" id="IPR046335">
    <property type="entry name" value="LacI/GalR-like_sensor"/>
</dbReference>
<evidence type="ECO:0000259" key="4">
    <source>
        <dbReference type="PROSITE" id="PS50949"/>
    </source>
</evidence>
<proteinExistence type="predicted"/>
<dbReference type="GO" id="GO:0003700">
    <property type="term" value="F:DNA-binding transcription factor activity"/>
    <property type="evidence" value="ECO:0007669"/>
    <property type="project" value="InterPro"/>
</dbReference>
<evidence type="ECO:0000256" key="1">
    <source>
        <dbReference type="ARBA" id="ARBA00023015"/>
    </source>
</evidence>
<dbReference type="PANTHER" id="PTHR38445:SF9">
    <property type="entry name" value="HTH-TYPE TRANSCRIPTIONAL REPRESSOR YTRA"/>
    <property type="match status" value="1"/>
</dbReference>
<sequence>MSSRIKVDISSQTPVYKQLINNIEENVRDGALKEGDLLPSMNELSASLDISKETVKKAYSILRDKGVIEAIQGKGFYVASYDTGRNPKILMLFDKLSTYKYVLFSSFSSAIGNSGEILIRLHDQQVDLFEYYINEYVDLYDYYVITPHFPLDPAIQKRVIKAIKRIPNRKLVLLDRNLDDLPGNFGAVYQDFTNDVYDGLSQGLKKLKSMKQLNVITESSSLYHTYICEGARRFCKDFGIKCEFYTSVTPDIIRTKEAYLILNGQLDKELIDLARAAKEKKLKVGRDIGIISYNESPINEIVLNGLTTISTDFKAMGAIAARMILSKEMHKVKCEFNMIRRNTF</sequence>
<keyword evidence="1" id="KW-0805">Transcription regulation</keyword>
<reference evidence="5" key="2">
    <citation type="journal article" date="2021" name="PeerJ">
        <title>Extensive microbial diversity within the chicken gut microbiome revealed by metagenomics and culture.</title>
        <authorList>
            <person name="Gilroy R."/>
            <person name="Ravi A."/>
            <person name="Getino M."/>
            <person name="Pursley I."/>
            <person name="Horton D.L."/>
            <person name="Alikhan N.F."/>
            <person name="Baker D."/>
            <person name="Gharbi K."/>
            <person name="Hall N."/>
            <person name="Watson M."/>
            <person name="Adriaenssens E.M."/>
            <person name="Foster-Nyarko E."/>
            <person name="Jarju S."/>
            <person name="Secka A."/>
            <person name="Antonio M."/>
            <person name="Oren A."/>
            <person name="Chaudhuri R.R."/>
            <person name="La Ragione R."/>
            <person name="Hildebrand F."/>
            <person name="Pallen M.J."/>
        </authorList>
    </citation>
    <scope>NUCLEOTIDE SEQUENCE</scope>
    <source>
        <strain evidence="5">G3-8215</strain>
    </source>
</reference>
<dbReference type="Gene3D" id="1.10.10.10">
    <property type="entry name" value="Winged helix-like DNA-binding domain superfamily/Winged helix DNA-binding domain"/>
    <property type="match status" value="1"/>
</dbReference>
<dbReference type="PROSITE" id="PS50949">
    <property type="entry name" value="HTH_GNTR"/>
    <property type="match status" value="1"/>
</dbReference>
<dbReference type="SUPFAM" id="SSF53822">
    <property type="entry name" value="Periplasmic binding protein-like I"/>
    <property type="match status" value="1"/>
</dbReference>
<dbReference type="PANTHER" id="PTHR38445">
    <property type="entry name" value="HTH-TYPE TRANSCRIPTIONAL REPRESSOR YTRA"/>
    <property type="match status" value="1"/>
</dbReference>
<dbReference type="InterPro" id="IPR028082">
    <property type="entry name" value="Peripla_BP_I"/>
</dbReference>
<keyword evidence="2" id="KW-0238">DNA-binding</keyword>
<protein>
    <submittedName>
        <fullName evidence="5">GntR family transcriptional regulator</fullName>
    </submittedName>
</protein>
<dbReference type="InterPro" id="IPR036388">
    <property type="entry name" value="WH-like_DNA-bd_sf"/>
</dbReference>
<evidence type="ECO:0000313" key="5">
    <source>
        <dbReference type="EMBL" id="MBO8483848.1"/>
    </source>
</evidence>
<keyword evidence="3" id="KW-0804">Transcription</keyword>
<evidence type="ECO:0000256" key="3">
    <source>
        <dbReference type="ARBA" id="ARBA00023163"/>
    </source>
</evidence>
<evidence type="ECO:0000256" key="2">
    <source>
        <dbReference type="ARBA" id="ARBA00023125"/>
    </source>
</evidence>
<dbReference type="Pfam" id="PF13377">
    <property type="entry name" value="Peripla_BP_3"/>
    <property type="match status" value="1"/>
</dbReference>
<dbReference type="InterPro" id="IPR000524">
    <property type="entry name" value="Tscrpt_reg_HTH_GntR"/>
</dbReference>
<dbReference type="EMBL" id="JADILV010000047">
    <property type="protein sequence ID" value="MBO8483848.1"/>
    <property type="molecule type" value="Genomic_DNA"/>
</dbReference>
<dbReference type="CDD" id="cd07377">
    <property type="entry name" value="WHTH_GntR"/>
    <property type="match status" value="1"/>
</dbReference>
<reference evidence="5" key="1">
    <citation type="submission" date="2020-10" db="EMBL/GenBank/DDBJ databases">
        <authorList>
            <person name="Gilroy R."/>
        </authorList>
    </citation>
    <scope>NUCLEOTIDE SEQUENCE</scope>
    <source>
        <strain evidence="5">G3-8215</strain>
    </source>
</reference>
<accession>A0A940IIX2</accession>
<dbReference type="GO" id="GO:0003677">
    <property type="term" value="F:DNA binding"/>
    <property type="evidence" value="ECO:0007669"/>
    <property type="project" value="UniProtKB-KW"/>
</dbReference>
<name>A0A940IIX2_9BACT</name>
<dbReference type="InterPro" id="IPR036390">
    <property type="entry name" value="WH_DNA-bd_sf"/>
</dbReference>
<dbReference type="Proteomes" id="UP000725002">
    <property type="component" value="Unassembled WGS sequence"/>
</dbReference>
<comment type="caution">
    <text evidence="5">The sequence shown here is derived from an EMBL/GenBank/DDBJ whole genome shotgun (WGS) entry which is preliminary data.</text>
</comment>
<dbReference type="Gene3D" id="3.40.50.2300">
    <property type="match status" value="2"/>
</dbReference>
<dbReference type="Pfam" id="PF00392">
    <property type="entry name" value="GntR"/>
    <property type="match status" value="1"/>
</dbReference>
<dbReference type="SUPFAM" id="SSF46785">
    <property type="entry name" value="Winged helix' DNA-binding domain"/>
    <property type="match status" value="1"/>
</dbReference>
<evidence type="ECO:0000313" key="6">
    <source>
        <dbReference type="Proteomes" id="UP000725002"/>
    </source>
</evidence>